<dbReference type="Pfam" id="PF00356">
    <property type="entry name" value="LacI"/>
    <property type="match status" value="1"/>
</dbReference>
<organism evidence="7 8">
    <name type="scientific">Microbacterium trichothecenolyticum</name>
    <name type="common">Aureobacterium trichothecenolyticum</name>
    <dbReference type="NCBI Taxonomy" id="69370"/>
    <lineage>
        <taxon>Bacteria</taxon>
        <taxon>Bacillati</taxon>
        <taxon>Actinomycetota</taxon>
        <taxon>Actinomycetes</taxon>
        <taxon>Micrococcales</taxon>
        <taxon>Microbacteriaceae</taxon>
        <taxon>Microbacterium</taxon>
    </lineage>
</organism>
<dbReference type="AlphaFoldDB" id="A0A0M2H3L5"/>
<reference evidence="7 8" key="1">
    <citation type="submission" date="2015-02" db="EMBL/GenBank/DDBJ databases">
        <title>Draft genome sequences of ten Microbacterium spp. with emphasis on heavy metal contaminated environments.</title>
        <authorList>
            <person name="Corretto E."/>
        </authorList>
    </citation>
    <scope>NUCLEOTIDE SEQUENCE [LARGE SCALE GENOMIC DNA]</scope>
    <source>
        <strain evidence="7 8">DSM 8608</strain>
    </source>
</reference>
<dbReference type="Proteomes" id="UP000034098">
    <property type="component" value="Unassembled WGS sequence"/>
</dbReference>
<dbReference type="PANTHER" id="PTHR30146">
    <property type="entry name" value="LACI-RELATED TRANSCRIPTIONAL REPRESSOR"/>
    <property type="match status" value="1"/>
</dbReference>
<dbReference type="InterPro" id="IPR010982">
    <property type="entry name" value="Lambda_DNA-bd_dom_sf"/>
</dbReference>
<sequence length="366" mass="38314">MSGKTGPRARVSDVAAAAGVSATTVSHALSGARAVNAETRERILAVARELGYVPDRVASGLRRRRTGVVGLIGDDLAATPFAGRIIEGARRAGLERDVLLMVAESGGDAEAERDLVARFLAQRVDGILIARMYHQRVEQPDVPEGVPVVLVDAAPQPGWEVDAVVPDEAQIAALACERLTREGHRDIAYVGTTDESRAARGRLIGVRSALGDSGIALADGRLDLCTSDAAGGREAGGRLLDQPVPPTAVICFNDQIAMGVMQAAARRGIPVPEGLSVVGIDDLHPVADALDPGLTTIALPHDEMGRWGMTRLLDRIDGTAPPIGDGIHLLRGWLVERQSVAVPPSRRPSGLGALSAPARPAPPARE</sequence>
<dbReference type="PROSITE" id="PS50932">
    <property type="entry name" value="HTH_LACI_2"/>
    <property type="match status" value="1"/>
</dbReference>
<feature type="domain" description="HTH lacI-type" evidence="6">
    <location>
        <begin position="9"/>
        <end position="63"/>
    </location>
</feature>
<feature type="region of interest" description="Disordered" evidence="5">
    <location>
        <begin position="343"/>
        <end position="366"/>
    </location>
</feature>
<dbReference type="Gene3D" id="3.40.50.2300">
    <property type="match status" value="2"/>
</dbReference>
<dbReference type="RefSeq" id="WP_045301573.1">
    <property type="nucleotide sequence ID" value="NZ_JYJA01000039.1"/>
</dbReference>
<protein>
    <submittedName>
        <fullName evidence="7">HTH-type transcriptional repressor PurR</fullName>
    </submittedName>
</protein>
<keyword evidence="2" id="KW-0805">Transcription regulation</keyword>
<dbReference type="CDD" id="cd01392">
    <property type="entry name" value="HTH_LacI"/>
    <property type="match status" value="1"/>
</dbReference>
<evidence type="ECO:0000256" key="2">
    <source>
        <dbReference type="ARBA" id="ARBA00023015"/>
    </source>
</evidence>
<evidence type="ECO:0000256" key="3">
    <source>
        <dbReference type="ARBA" id="ARBA00023125"/>
    </source>
</evidence>
<comment type="caution">
    <text evidence="7">The sequence shown here is derived from an EMBL/GenBank/DDBJ whole genome shotgun (WGS) entry which is preliminary data.</text>
</comment>
<dbReference type="InterPro" id="IPR000843">
    <property type="entry name" value="HTH_LacI"/>
</dbReference>
<evidence type="ECO:0000256" key="5">
    <source>
        <dbReference type="SAM" id="MobiDB-lite"/>
    </source>
</evidence>
<name>A0A0M2H3L5_MICTR</name>
<evidence type="ECO:0000256" key="1">
    <source>
        <dbReference type="ARBA" id="ARBA00022491"/>
    </source>
</evidence>
<dbReference type="EMBL" id="JYJA01000039">
    <property type="protein sequence ID" value="KJL40833.1"/>
    <property type="molecule type" value="Genomic_DNA"/>
</dbReference>
<dbReference type="PATRIC" id="fig|69370.6.peg.3513"/>
<dbReference type="PROSITE" id="PS00356">
    <property type="entry name" value="HTH_LACI_1"/>
    <property type="match status" value="1"/>
</dbReference>
<dbReference type="CDD" id="cd06288">
    <property type="entry name" value="PBP1_sucrose_transcription_regulator"/>
    <property type="match status" value="1"/>
</dbReference>
<dbReference type="SUPFAM" id="SSF53822">
    <property type="entry name" value="Periplasmic binding protein-like I"/>
    <property type="match status" value="1"/>
</dbReference>
<dbReference type="GO" id="GO:0000976">
    <property type="term" value="F:transcription cis-regulatory region binding"/>
    <property type="evidence" value="ECO:0007669"/>
    <property type="project" value="TreeGrafter"/>
</dbReference>
<evidence type="ECO:0000256" key="4">
    <source>
        <dbReference type="ARBA" id="ARBA00023163"/>
    </source>
</evidence>
<keyword evidence="4" id="KW-0804">Transcription</keyword>
<proteinExistence type="predicted"/>
<dbReference type="OrthoDB" id="9798934at2"/>
<evidence type="ECO:0000259" key="6">
    <source>
        <dbReference type="PROSITE" id="PS50932"/>
    </source>
</evidence>
<evidence type="ECO:0000313" key="8">
    <source>
        <dbReference type="Proteomes" id="UP000034098"/>
    </source>
</evidence>
<dbReference type="SMART" id="SM00354">
    <property type="entry name" value="HTH_LACI"/>
    <property type="match status" value="1"/>
</dbReference>
<keyword evidence="1" id="KW-0678">Repressor</keyword>
<keyword evidence="8" id="KW-1185">Reference proteome</keyword>
<gene>
    <name evidence="7" type="primary">purR</name>
    <name evidence="7" type="ORF">RS82_03449</name>
</gene>
<dbReference type="Gene3D" id="1.10.260.40">
    <property type="entry name" value="lambda repressor-like DNA-binding domains"/>
    <property type="match status" value="1"/>
</dbReference>
<dbReference type="InterPro" id="IPR028082">
    <property type="entry name" value="Peripla_BP_I"/>
</dbReference>
<dbReference type="SUPFAM" id="SSF47413">
    <property type="entry name" value="lambda repressor-like DNA-binding domains"/>
    <property type="match status" value="1"/>
</dbReference>
<accession>A0A0M2H3L5</accession>
<dbReference type="GO" id="GO:0003700">
    <property type="term" value="F:DNA-binding transcription factor activity"/>
    <property type="evidence" value="ECO:0007669"/>
    <property type="project" value="TreeGrafter"/>
</dbReference>
<dbReference type="Pfam" id="PF00532">
    <property type="entry name" value="Peripla_BP_1"/>
    <property type="match status" value="1"/>
</dbReference>
<keyword evidence="3" id="KW-0238">DNA-binding</keyword>
<dbReference type="InterPro" id="IPR001761">
    <property type="entry name" value="Peripla_BP/Lac1_sug-bd_dom"/>
</dbReference>
<evidence type="ECO:0000313" key="7">
    <source>
        <dbReference type="EMBL" id="KJL40833.1"/>
    </source>
</evidence>
<dbReference type="PANTHER" id="PTHR30146:SF148">
    <property type="entry name" value="HTH-TYPE TRANSCRIPTIONAL REPRESSOR PURR-RELATED"/>
    <property type="match status" value="1"/>
</dbReference>